<dbReference type="EMBL" id="JADBEB010000001">
    <property type="protein sequence ID" value="MBE1485009.1"/>
    <property type="molecule type" value="Genomic_DNA"/>
</dbReference>
<feature type="region of interest" description="Disordered" evidence="1">
    <location>
        <begin position="1"/>
        <end position="51"/>
    </location>
</feature>
<dbReference type="RefSeq" id="WP_192765281.1">
    <property type="nucleotide sequence ID" value="NZ_JADBEB010000001.1"/>
</dbReference>
<evidence type="ECO:0000313" key="3">
    <source>
        <dbReference type="Proteomes" id="UP000649753"/>
    </source>
</evidence>
<keyword evidence="3" id="KW-1185">Reference proteome</keyword>
<reference evidence="2" key="1">
    <citation type="submission" date="2020-10" db="EMBL/GenBank/DDBJ databases">
        <title>Sequencing the genomes of 1000 actinobacteria strains.</title>
        <authorList>
            <person name="Klenk H.-P."/>
        </authorList>
    </citation>
    <scope>NUCLEOTIDE SEQUENCE</scope>
    <source>
        <strain evidence="2">DSM 46832</strain>
    </source>
</reference>
<dbReference type="Proteomes" id="UP000649753">
    <property type="component" value="Unassembled WGS sequence"/>
</dbReference>
<evidence type="ECO:0000313" key="2">
    <source>
        <dbReference type="EMBL" id="MBE1485009.1"/>
    </source>
</evidence>
<gene>
    <name evidence="2" type="ORF">H4W31_000647</name>
</gene>
<dbReference type="AlphaFoldDB" id="A0A927R2Z7"/>
<protein>
    <submittedName>
        <fullName evidence="2">Uncharacterized protein</fullName>
    </submittedName>
</protein>
<evidence type="ECO:0000256" key="1">
    <source>
        <dbReference type="SAM" id="MobiDB-lite"/>
    </source>
</evidence>
<organism evidence="2 3">
    <name type="scientific">Plantactinospora soyae</name>
    <dbReference type="NCBI Taxonomy" id="1544732"/>
    <lineage>
        <taxon>Bacteria</taxon>
        <taxon>Bacillati</taxon>
        <taxon>Actinomycetota</taxon>
        <taxon>Actinomycetes</taxon>
        <taxon>Micromonosporales</taxon>
        <taxon>Micromonosporaceae</taxon>
        <taxon>Plantactinospora</taxon>
    </lineage>
</organism>
<name>A0A927R2Z7_9ACTN</name>
<proteinExistence type="predicted"/>
<comment type="caution">
    <text evidence="2">The sequence shown here is derived from an EMBL/GenBank/DDBJ whole genome shotgun (WGS) entry which is preliminary data.</text>
</comment>
<sequence length="102" mass="11072">MATSQTTPNPRRRPRGDRGTLNCAATPDGDPTPDDNPHATTPGHPDARGTLPMARHLLDPATEDEIQALARTAPPMTPDVAIRIARMLRWNERDTTATDRAA</sequence>
<accession>A0A927R2Z7</accession>